<comment type="catalytic activity">
    <reaction evidence="1">
        <text>ATP + protein L-histidine = ADP + protein N-phospho-L-histidine.</text>
        <dbReference type="EC" id="2.7.13.3"/>
    </reaction>
</comment>
<dbReference type="EMBL" id="QTTN01000012">
    <property type="protein sequence ID" value="REE85353.1"/>
    <property type="molecule type" value="Genomic_DNA"/>
</dbReference>
<dbReference type="InterPro" id="IPR000700">
    <property type="entry name" value="PAS-assoc_C"/>
</dbReference>
<keyword evidence="10" id="KW-1133">Transmembrane helix</keyword>
<evidence type="ECO:0000256" key="5">
    <source>
        <dbReference type="ARBA" id="ARBA00022741"/>
    </source>
</evidence>
<keyword evidence="10" id="KW-0812">Transmembrane</keyword>
<dbReference type="Pfam" id="PF02518">
    <property type="entry name" value="HATPase_c"/>
    <property type="match status" value="1"/>
</dbReference>
<organism evidence="14 15">
    <name type="scientific">Paenibacillus taihuensis</name>
    <dbReference type="NCBI Taxonomy" id="1156355"/>
    <lineage>
        <taxon>Bacteria</taxon>
        <taxon>Bacillati</taxon>
        <taxon>Bacillota</taxon>
        <taxon>Bacilli</taxon>
        <taxon>Bacillales</taxon>
        <taxon>Paenibacillaceae</taxon>
        <taxon>Paenibacillus</taxon>
    </lineage>
</organism>
<dbReference type="InterPro" id="IPR004358">
    <property type="entry name" value="Sig_transdc_His_kin-like_C"/>
</dbReference>
<dbReference type="CDD" id="cd00082">
    <property type="entry name" value="HisKA"/>
    <property type="match status" value="1"/>
</dbReference>
<dbReference type="AlphaFoldDB" id="A0A3D9S0P9"/>
<keyword evidence="6" id="KW-0418">Kinase</keyword>
<dbReference type="GO" id="GO:0000155">
    <property type="term" value="F:phosphorelay sensor kinase activity"/>
    <property type="evidence" value="ECO:0007669"/>
    <property type="project" value="InterPro"/>
</dbReference>
<dbReference type="EC" id="2.7.13.3" evidence="2"/>
<dbReference type="InterPro" id="IPR036097">
    <property type="entry name" value="HisK_dim/P_sf"/>
</dbReference>
<keyword evidence="10" id="KW-0472">Membrane</keyword>
<dbReference type="CDD" id="cd00130">
    <property type="entry name" value="PAS"/>
    <property type="match status" value="1"/>
</dbReference>
<dbReference type="SMART" id="SM00388">
    <property type="entry name" value="HisKA"/>
    <property type="match status" value="1"/>
</dbReference>
<feature type="domain" description="Histidine kinase" evidence="11">
    <location>
        <begin position="328"/>
        <end position="530"/>
    </location>
</feature>
<dbReference type="SMART" id="SM00091">
    <property type="entry name" value="PAS"/>
    <property type="match status" value="2"/>
</dbReference>
<comment type="caution">
    <text evidence="14">The sequence shown here is derived from an EMBL/GenBank/DDBJ whole genome shotgun (WGS) entry which is preliminary data.</text>
</comment>
<dbReference type="Proteomes" id="UP000256304">
    <property type="component" value="Unassembled WGS sequence"/>
</dbReference>
<evidence type="ECO:0000256" key="3">
    <source>
        <dbReference type="ARBA" id="ARBA00022553"/>
    </source>
</evidence>
<dbReference type="SUPFAM" id="SSF47384">
    <property type="entry name" value="Homodimeric domain of signal transducing histidine kinase"/>
    <property type="match status" value="1"/>
</dbReference>
<dbReference type="InterPro" id="IPR005467">
    <property type="entry name" value="His_kinase_dom"/>
</dbReference>
<evidence type="ECO:0000256" key="10">
    <source>
        <dbReference type="SAM" id="Phobius"/>
    </source>
</evidence>
<keyword evidence="5" id="KW-0547">Nucleotide-binding</keyword>
<keyword evidence="15" id="KW-1185">Reference proteome</keyword>
<dbReference type="SMART" id="SM00387">
    <property type="entry name" value="HATPase_c"/>
    <property type="match status" value="1"/>
</dbReference>
<feature type="transmembrane region" description="Helical" evidence="10">
    <location>
        <begin position="12"/>
        <end position="30"/>
    </location>
</feature>
<evidence type="ECO:0000256" key="9">
    <source>
        <dbReference type="ARBA" id="ARBA00023012"/>
    </source>
</evidence>
<protein>
    <recommendedName>
        <fullName evidence="2">histidine kinase</fullName>
        <ecNumber evidence="2">2.7.13.3</ecNumber>
    </recommendedName>
</protein>
<gene>
    <name evidence="14" type="ORF">A8990_11282</name>
</gene>
<evidence type="ECO:0000256" key="1">
    <source>
        <dbReference type="ARBA" id="ARBA00000085"/>
    </source>
</evidence>
<dbReference type="InterPro" id="IPR003594">
    <property type="entry name" value="HATPase_dom"/>
</dbReference>
<sequence>MHNKPNAKQPNTALRIALSYVIIGSIWIVLSDEIMELLHISNLIRIHTSKGIFYVFITAFILYFWVKRAKKDLTESEERYRILVEHLPEPIVVYCEEAIVFINPAGAKVFGAANVQHMIGTPIARLVQNDFKLLFSTQHGVPSEHIFQRVDGQAIDVEVTCVPIAYMGKPAMQLLCRDITERKRNERKLAENEQAIKSLVDHNPDAIFSLDLSAHMVSANPAIVRIVGYQLDELLGQSFCQFINEPDRKPAKVVFDQSLQGESQSIEIKILHKDGSHISVNLKMVPIIVSGQVIGVYGIAKDITELKRTAELLLKSEKLSVVGQLAAGVAHEIRNPLTSLRGFVQLYSKKIDHAYYEIMLSELDRINDIVSEFLVIAKPQAVVFEMNDIRKMLDDVIALLDTEAILRDVQIKAELAPDIPLVYCQQNQLKQVFINVLKNAIESMVSGGEIIIQMQANEQQVVVRIKDQGCGIHEDRLAMVGEPFYTTKEKGTGLGLMVCHQIMEAHSGSLRIESAVGVGTTVELILPVKYIPAA</sequence>
<evidence type="ECO:0000256" key="6">
    <source>
        <dbReference type="ARBA" id="ARBA00022777"/>
    </source>
</evidence>
<dbReference type="GO" id="GO:0006355">
    <property type="term" value="P:regulation of DNA-templated transcription"/>
    <property type="evidence" value="ECO:0007669"/>
    <property type="project" value="InterPro"/>
</dbReference>
<dbReference type="InterPro" id="IPR003661">
    <property type="entry name" value="HisK_dim/P_dom"/>
</dbReference>
<evidence type="ECO:0000313" key="15">
    <source>
        <dbReference type="Proteomes" id="UP000256304"/>
    </source>
</evidence>
<accession>A0A3D9S0P9</accession>
<dbReference type="GO" id="GO:0005524">
    <property type="term" value="F:ATP binding"/>
    <property type="evidence" value="ECO:0007669"/>
    <property type="project" value="UniProtKB-KW"/>
</dbReference>
<dbReference type="InterPro" id="IPR013767">
    <property type="entry name" value="PAS_fold"/>
</dbReference>
<name>A0A3D9S0P9_9BACL</name>
<dbReference type="FunFam" id="1.10.287.130:FF:000040">
    <property type="entry name" value="PAS domain-containing sensor histidine kinase"/>
    <property type="match status" value="1"/>
</dbReference>
<keyword evidence="8" id="KW-0749">Sporulation</keyword>
<dbReference type="SUPFAM" id="SSF55785">
    <property type="entry name" value="PYP-like sensor domain (PAS domain)"/>
    <property type="match status" value="2"/>
</dbReference>
<evidence type="ECO:0000256" key="8">
    <source>
        <dbReference type="ARBA" id="ARBA00022969"/>
    </source>
</evidence>
<evidence type="ECO:0000259" key="12">
    <source>
        <dbReference type="PROSITE" id="PS50112"/>
    </source>
</evidence>
<feature type="domain" description="PAS" evidence="12">
    <location>
        <begin position="192"/>
        <end position="262"/>
    </location>
</feature>
<feature type="domain" description="PAC" evidence="13">
    <location>
        <begin position="264"/>
        <end position="315"/>
    </location>
</feature>
<keyword evidence="4" id="KW-0808">Transferase</keyword>
<dbReference type="Gene3D" id="1.10.287.130">
    <property type="match status" value="1"/>
</dbReference>
<dbReference type="Gene3D" id="3.30.565.10">
    <property type="entry name" value="Histidine kinase-like ATPase, C-terminal domain"/>
    <property type="match status" value="1"/>
</dbReference>
<dbReference type="PANTHER" id="PTHR43065">
    <property type="entry name" value="SENSOR HISTIDINE KINASE"/>
    <property type="match status" value="1"/>
</dbReference>
<keyword evidence="7" id="KW-0067">ATP-binding</keyword>
<dbReference type="PRINTS" id="PR00344">
    <property type="entry name" value="BCTRLSENSOR"/>
</dbReference>
<dbReference type="GO" id="GO:0030435">
    <property type="term" value="P:sporulation resulting in formation of a cellular spore"/>
    <property type="evidence" value="ECO:0007669"/>
    <property type="project" value="UniProtKB-KW"/>
</dbReference>
<evidence type="ECO:0000256" key="2">
    <source>
        <dbReference type="ARBA" id="ARBA00012438"/>
    </source>
</evidence>
<feature type="transmembrane region" description="Helical" evidence="10">
    <location>
        <begin position="51"/>
        <end position="66"/>
    </location>
</feature>
<dbReference type="NCBIfam" id="TIGR00229">
    <property type="entry name" value="sensory_box"/>
    <property type="match status" value="2"/>
</dbReference>
<dbReference type="InterPro" id="IPR036890">
    <property type="entry name" value="HATPase_C_sf"/>
</dbReference>
<evidence type="ECO:0000259" key="13">
    <source>
        <dbReference type="PROSITE" id="PS50113"/>
    </source>
</evidence>
<keyword evidence="3" id="KW-0597">Phosphoprotein</keyword>
<dbReference type="PROSITE" id="PS50113">
    <property type="entry name" value="PAC"/>
    <property type="match status" value="1"/>
</dbReference>
<evidence type="ECO:0000256" key="7">
    <source>
        <dbReference type="ARBA" id="ARBA00022840"/>
    </source>
</evidence>
<dbReference type="Pfam" id="PF00512">
    <property type="entry name" value="HisKA"/>
    <property type="match status" value="1"/>
</dbReference>
<evidence type="ECO:0000256" key="4">
    <source>
        <dbReference type="ARBA" id="ARBA00022679"/>
    </source>
</evidence>
<dbReference type="InterPro" id="IPR001610">
    <property type="entry name" value="PAC"/>
</dbReference>
<evidence type="ECO:0000259" key="11">
    <source>
        <dbReference type="PROSITE" id="PS50109"/>
    </source>
</evidence>
<dbReference type="Pfam" id="PF13426">
    <property type="entry name" value="PAS_9"/>
    <property type="match status" value="1"/>
</dbReference>
<dbReference type="SMART" id="SM00086">
    <property type="entry name" value="PAC"/>
    <property type="match status" value="2"/>
</dbReference>
<dbReference type="InterPro" id="IPR000014">
    <property type="entry name" value="PAS"/>
</dbReference>
<dbReference type="RefSeq" id="WP_116189336.1">
    <property type="nucleotide sequence ID" value="NZ_QTTN01000012.1"/>
</dbReference>
<dbReference type="PROSITE" id="PS50109">
    <property type="entry name" value="HIS_KIN"/>
    <property type="match status" value="1"/>
</dbReference>
<dbReference type="InterPro" id="IPR035965">
    <property type="entry name" value="PAS-like_dom_sf"/>
</dbReference>
<dbReference type="Pfam" id="PF00989">
    <property type="entry name" value="PAS"/>
    <property type="match status" value="1"/>
</dbReference>
<dbReference type="Gene3D" id="3.30.450.20">
    <property type="entry name" value="PAS domain"/>
    <property type="match status" value="2"/>
</dbReference>
<keyword evidence="9" id="KW-0902">Two-component regulatory system</keyword>
<dbReference type="OrthoDB" id="9815750at2"/>
<evidence type="ECO:0000313" key="14">
    <source>
        <dbReference type="EMBL" id="REE85353.1"/>
    </source>
</evidence>
<dbReference type="PANTHER" id="PTHR43065:SF34">
    <property type="entry name" value="SPORULATION KINASE A"/>
    <property type="match status" value="1"/>
</dbReference>
<proteinExistence type="predicted"/>
<reference evidence="14 15" key="1">
    <citation type="submission" date="2018-08" db="EMBL/GenBank/DDBJ databases">
        <title>Genomic Encyclopedia of Type Strains, Phase III (KMG-III): the genomes of soil and plant-associated and newly described type strains.</title>
        <authorList>
            <person name="Whitman W."/>
        </authorList>
    </citation>
    <scope>NUCLEOTIDE SEQUENCE [LARGE SCALE GENOMIC DNA]</scope>
    <source>
        <strain evidence="14 15">CGMCC 1.10966</strain>
    </source>
</reference>
<dbReference type="PROSITE" id="PS50112">
    <property type="entry name" value="PAS"/>
    <property type="match status" value="1"/>
</dbReference>
<dbReference type="SUPFAM" id="SSF55874">
    <property type="entry name" value="ATPase domain of HSP90 chaperone/DNA topoisomerase II/histidine kinase"/>
    <property type="match status" value="1"/>
</dbReference>